<evidence type="ECO:0000313" key="4">
    <source>
        <dbReference type="Proteomes" id="UP000028725"/>
    </source>
</evidence>
<accession>A0A085WSN4</accession>
<proteinExistence type="predicted"/>
<comment type="caution">
    <text evidence="3">The sequence shown here is derived from an EMBL/GenBank/DDBJ whole genome shotgun (WGS) entry which is preliminary data.</text>
</comment>
<dbReference type="InterPro" id="IPR041916">
    <property type="entry name" value="Anti_sigma_zinc_sf"/>
</dbReference>
<evidence type="ECO:0000256" key="1">
    <source>
        <dbReference type="SAM" id="Phobius"/>
    </source>
</evidence>
<dbReference type="AlphaFoldDB" id="A0A085WSN4"/>
<organism evidence="3 4">
    <name type="scientific">Hyalangium minutum</name>
    <dbReference type="NCBI Taxonomy" id="394096"/>
    <lineage>
        <taxon>Bacteria</taxon>
        <taxon>Pseudomonadati</taxon>
        <taxon>Myxococcota</taxon>
        <taxon>Myxococcia</taxon>
        <taxon>Myxococcales</taxon>
        <taxon>Cystobacterineae</taxon>
        <taxon>Archangiaceae</taxon>
        <taxon>Hyalangium</taxon>
    </lineage>
</organism>
<dbReference type="Proteomes" id="UP000028725">
    <property type="component" value="Unassembled WGS sequence"/>
</dbReference>
<feature type="domain" description="Putative zinc-finger" evidence="2">
    <location>
        <begin position="5"/>
        <end position="38"/>
    </location>
</feature>
<evidence type="ECO:0000313" key="3">
    <source>
        <dbReference type="EMBL" id="KFE70697.1"/>
    </source>
</evidence>
<keyword evidence="1" id="KW-1133">Transmembrane helix</keyword>
<protein>
    <submittedName>
        <fullName evidence="3">Putative transmembrane anti-sigma factor</fullName>
    </submittedName>
</protein>
<dbReference type="EMBL" id="JMCB01000003">
    <property type="protein sequence ID" value="KFE70697.1"/>
    <property type="molecule type" value="Genomic_DNA"/>
</dbReference>
<dbReference type="OrthoDB" id="5500345at2"/>
<keyword evidence="1 3" id="KW-0812">Transmembrane</keyword>
<dbReference type="Pfam" id="PF13490">
    <property type="entry name" value="zf-HC2"/>
    <property type="match status" value="1"/>
</dbReference>
<sequence>MTVSCESVRSWLPAWIDGERTPLSPEDFERHLAECADCVRAARDQRGFLRTVSSAYVPAPVPPSLQASIHRKVSWRRVFSQRVAPLVAAGAMAAAIALVVITALRPTPVQAASLAEASAWAHEGLASGALPLDVAASNAAELSQWLTERVGFTVVLPKLEDSTLVFNGARVVQLEEGSAAVVSFQRSGECVSLGIAPRHAAGSPANAPRTELFRNMKFTTSTLRGLHVITWSEGALSYALVSSVPSTGRASCAVCHGANSGLKSVEDFHGMR</sequence>
<dbReference type="Gene3D" id="1.10.10.1320">
    <property type="entry name" value="Anti-sigma factor, zinc-finger domain"/>
    <property type="match status" value="1"/>
</dbReference>
<evidence type="ECO:0000259" key="2">
    <source>
        <dbReference type="Pfam" id="PF13490"/>
    </source>
</evidence>
<keyword evidence="4" id="KW-1185">Reference proteome</keyword>
<feature type="transmembrane region" description="Helical" evidence="1">
    <location>
        <begin position="83"/>
        <end position="104"/>
    </location>
</feature>
<dbReference type="STRING" id="394096.DB31_5739"/>
<dbReference type="InterPro" id="IPR027383">
    <property type="entry name" value="Znf_put"/>
</dbReference>
<keyword evidence="1" id="KW-0472">Membrane</keyword>
<name>A0A085WSN4_9BACT</name>
<reference evidence="3 4" key="1">
    <citation type="submission" date="2014-04" db="EMBL/GenBank/DDBJ databases">
        <title>Genome assembly of Hyalangium minutum DSM 14724.</title>
        <authorList>
            <person name="Sharma G."/>
            <person name="Subramanian S."/>
        </authorList>
    </citation>
    <scope>NUCLEOTIDE SEQUENCE [LARGE SCALE GENOMIC DNA]</scope>
    <source>
        <strain evidence="3 4">DSM 14724</strain>
    </source>
</reference>
<gene>
    <name evidence="3" type="ORF">DB31_5739</name>
</gene>